<protein>
    <submittedName>
        <fullName evidence="2">Uncharacterized protein</fullName>
    </submittedName>
</protein>
<reference evidence="2" key="2">
    <citation type="submission" date="2020-01" db="EMBL/GenBank/DDBJ databases">
        <authorList>
            <person name="Campanaro S."/>
        </authorList>
    </citation>
    <scope>NUCLEOTIDE SEQUENCE</scope>
    <source>
        <strain evidence="2">AS01afH2WH_6</strain>
    </source>
</reference>
<feature type="transmembrane region" description="Helical" evidence="1">
    <location>
        <begin position="40"/>
        <end position="57"/>
    </location>
</feature>
<proteinExistence type="predicted"/>
<evidence type="ECO:0000256" key="1">
    <source>
        <dbReference type="SAM" id="Phobius"/>
    </source>
</evidence>
<comment type="caution">
    <text evidence="2">The sequence shown here is derived from an EMBL/GenBank/DDBJ whole genome shotgun (WGS) entry which is preliminary data.</text>
</comment>
<dbReference type="Proteomes" id="UP000767327">
    <property type="component" value="Unassembled WGS sequence"/>
</dbReference>
<keyword evidence="1" id="KW-0472">Membrane</keyword>
<evidence type="ECO:0000313" key="3">
    <source>
        <dbReference type="Proteomes" id="UP000767327"/>
    </source>
</evidence>
<dbReference type="EMBL" id="JAAXZR010000019">
    <property type="protein sequence ID" value="NLT79545.1"/>
    <property type="molecule type" value="Genomic_DNA"/>
</dbReference>
<dbReference type="GeneID" id="78114781"/>
<dbReference type="RefSeq" id="WP_156958209.1">
    <property type="nucleotide sequence ID" value="NZ_CP181270.1"/>
</dbReference>
<accession>A0A971CYP6</accession>
<keyword evidence="1" id="KW-0812">Transmembrane</keyword>
<name>A0A971CYP6_9BIFI</name>
<keyword evidence="1" id="KW-1133">Transmembrane helix</keyword>
<reference evidence="2" key="1">
    <citation type="journal article" date="2020" name="Biotechnol. Biofuels">
        <title>New insights from the biogas microbiome by comprehensive genome-resolved metagenomics of nearly 1600 species originating from multiple anaerobic digesters.</title>
        <authorList>
            <person name="Campanaro S."/>
            <person name="Treu L."/>
            <person name="Rodriguez-R L.M."/>
            <person name="Kovalovszki A."/>
            <person name="Ziels R.M."/>
            <person name="Maus I."/>
            <person name="Zhu X."/>
            <person name="Kougias P.G."/>
            <person name="Basile A."/>
            <person name="Luo G."/>
            <person name="Schluter A."/>
            <person name="Konstantinidis K.T."/>
            <person name="Angelidaki I."/>
        </authorList>
    </citation>
    <scope>NUCLEOTIDE SEQUENCE</scope>
    <source>
        <strain evidence="2">AS01afH2WH_6</strain>
    </source>
</reference>
<organism evidence="2 3">
    <name type="scientific">Bifidobacterium crudilactis</name>
    <dbReference type="NCBI Taxonomy" id="327277"/>
    <lineage>
        <taxon>Bacteria</taxon>
        <taxon>Bacillati</taxon>
        <taxon>Actinomycetota</taxon>
        <taxon>Actinomycetes</taxon>
        <taxon>Bifidobacteriales</taxon>
        <taxon>Bifidobacteriaceae</taxon>
        <taxon>Bifidobacterium</taxon>
    </lineage>
</organism>
<evidence type="ECO:0000313" key="2">
    <source>
        <dbReference type="EMBL" id="NLT79545.1"/>
    </source>
</evidence>
<feature type="transmembrane region" description="Helical" evidence="1">
    <location>
        <begin position="64"/>
        <end position="85"/>
    </location>
</feature>
<dbReference type="AlphaFoldDB" id="A0A971CYP6"/>
<sequence length="87" mass="9508">MTRKEARRRRNRRVSVLSFASFILGTIAIAHPSVPHALAFSVILAILSLLSGICGSSQSRQFQAFAAIGILFSLIYLFAVFVTVIGR</sequence>
<gene>
    <name evidence="2" type="ORF">GXW98_04565</name>
</gene>